<sequence length="103" mass="10271">MLDSAVMMARSLLKTAFPKTSSRKSPPAVAGDGLDLDSAPWWGAGSSSALGPAATLGLPGKQATCFPATPPAPRPFHGCCDLVSSDSAQAKSVGGGVSLFSHG</sequence>
<accession>A0ABN8YJK4</accession>
<protein>
    <submittedName>
        <fullName evidence="1">Uncharacterized protein</fullName>
    </submittedName>
</protein>
<proteinExistence type="predicted"/>
<keyword evidence="2" id="KW-1185">Reference proteome</keyword>
<reference evidence="1" key="1">
    <citation type="submission" date="2023-04" db="EMBL/GenBank/DDBJ databases">
        <authorList>
            <consortium name="ELIXIR-Norway"/>
        </authorList>
    </citation>
    <scope>NUCLEOTIDE SEQUENCE [LARGE SCALE GENOMIC DNA]</scope>
</reference>
<gene>
    <name evidence="1" type="ORF">MRATA1EN1_LOCUS9714</name>
</gene>
<dbReference type="Proteomes" id="UP001176941">
    <property type="component" value="Chromosome 2"/>
</dbReference>
<organism evidence="1 2">
    <name type="scientific">Rangifer tarandus platyrhynchus</name>
    <name type="common">Svalbard reindeer</name>
    <dbReference type="NCBI Taxonomy" id="3082113"/>
    <lineage>
        <taxon>Eukaryota</taxon>
        <taxon>Metazoa</taxon>
        <taxon>Chordata</taxon>
        <taxon>Craniata</taxon>
        <taxon>Vertebrata</taxon>
        <taxon>Euteleostomi</taxon>
        <taxon>Mammalia</taxon>
        <taxon>Eutheria</taxon>
        <taxon>Laurasiatheria</taxon>
        <taxon>Artiodactyla</taxon>
        <taxon>Ruminantia</taxon>
        <taxon>Pecora</taxon>
        <taxon>Cervidae</taxon>
        <taxon>Odocoileinae</taxon>
        <taxon>Rangifer</taxon>
    </lineage>
</organism>
<evidence type="ECO:0000313" key="2">
    <source>
        <dbReference type="Proteomes" id="UP001176941"/>
    </source>
</evidence>
<dbReference type="EMBL" id="OX459938">
    <property type="protein sequence ID" value="CAI9160752.1"/>
    <property type="molecule type" value="Genomic_DNA"/>
</dbReference>
<name>A0ABN8YJK4_RANTA</name>
<evidence type="ECO:0000313" key="1">
    <source>
        <dbReference type="EMBL" id="CAI9160752.1"/>
    </source>
</evidence>